<dbReference type="EMBL" id="SRLO01000294">
    <property type="protein sequence ID" value="TNN62405.1"/>
    <property type="molecule type" value="Genomic_DNA"/>
</dbReference>
<sequence length="107" mass="11163">MASVKEKAPRVRHPTCEKDPGPEDEGPTECTSCYPCLAAPAAGVSEAFDGGSVACGVGVRALPGRRFQNPVCIVAAEAEEVVTLLHSVFVFLFYRSTAEATGLSACC</sequence>
<proteinExistence type="predicted"/>
<dbReference type="Proteomes" id="UP000314294">
    <property type="component" value="Unassembled WGS sequence"/>
</dbReference>
<dbReference type="OrthoDB" id="10655741at2759"/>
<evidence type="ECO:0000256" key="1">
    <source>
        <dbReference type="SAM" id="MobiDB-lite"/>
    </source>
</evidence>
<protein>
    <submittedName>
        <fullName evidence="2">Uncharacterized protein</fullName>
    </submittedName>
</protein>
<organism evidence="2 3">
    <name type="scientific">Liparis tanakae</name>
    <name type="common">Tanaka's snailfish</name>
    <dbReference type="NCBI Taxonomy" id="230148"/>
    <lineage>
        <taxon>Eukaryota</taxon>
        <taxon>Metazoa</taxon>
        <taxon>Chordata</taxon>
        <taxon>Craniata</taxon>
        <taxon>Vertebrata</taxon>
        <taxon>Euteleostomi</taxon>
        <taxon>Actinopterygii</taxon>
        <taxon>Neopterygii</taxon>
        <taxon>Teleostei</taxon>
        <taxon>Neoteleostei</taxon>
        <taxon>Acanthomorphata</taxon>
        <taxon>Eupercaria</taxon>
        <taxon>Perciformes</taxon>
        <taxon>Cottioidei</taxon>
        <taxon>Cottales</taxon>
        <taxon>Liparidae</taxon>
        <taxon>Liparis</taxon>
    </lineage>
</organism>
<keyword evidence="3" id="KW-1185">Reference proteome</keyword>
<comment type="caution">
    <text evidence="2">The sequence shown here is derived from an EMBL/GenBank/DDBJ whole genome shotgun (WGS) entry which is preliminary data.</text>
</comment>
<gene>
    <name evidence="2" type="ORF">EYF80_027416</name>
</gene>
<reference evidence="2 3" key="1">
    <citation type="submission" date="2019-03" db="EMBL/GenBank/DDBJ databases">
        <title>First draft genome of Liparis tanakae, snailfish: a comprehensive survey of snailfish specific genes.</title>
        <authorList>
            <person name="Kim W."/>
            <person name="Song I."/>
            <person name="Jeong J.-H."/>
            <person name="Kim D."/>
            <person name="Kim S."/>
            <person name="Ryu S."/>
            <person name="Song J.Y."/>
            <person name="Lee S.K."/>
        </authorList>
    </citation>
    <scope>NUCLEOTIDE SEQUENCE [LARGE SCALE GENOMIC DNA]</scope>
    <source>
        <tissue evidence="2">Muscle</tissue>
    </source>
</reference>
<dbReference type="AlphaFoldDB" id="A0A4Z2HAX2"/>
<feature type="region of interest" description="Disordered" evidence="1">
    <location>
        <begin position="1"/>
        <end position="28"/>
    </location>
</feature>
<feature type="compositionally biased region" description="Basic and acidic residues" evidence="1">
    <location>
        <begin position="1"/>
        <end position="21"/>
    </location>
</feature>
<name>A0A4Z2HAX2_9TELE</name>
<accession>A0A4Z2HAX2</accession>
<evidence type="ECO:0000313" key="2">
    <source>
        <dbReference type="EMBL" id="TNN62405.1"/>
    </source>
</evidence>
<evidence type="ECO:0000313" key="3">
    <source>
        <dbReference type="Proteomes" id="UP000314294"/>
    </source>
</evidence>